<dbReference type="InterPro" id="IPR008979">
    <property type="entry name" value="Galactose-bd-like_sf"/>
</dbReference>
<dbReference type="SUPFAM" id="SSF49785">
    <property type="entry name" value="Galactose-binding domain-like"/>
    <property type="match status" value="1"/>
</dbReference>
<keyword evidence="1" id="KW-0472">Membrane</keyword>
<organism evidence="2 3">
    <name type="scientific">Glaciecola petra</name>
    <dbReference type="NCBI Taxonomy" id="3075602"/>
    <lineage>
        <taxon>Bacteria</taxon>
        <taxon>Pseudomonadati</taxon>
        <taxon>Pseudomonadota</taxon>
        <taxon>Gammaproteobacteria</taxon>
        <taxon>Alteromonadales</taxon>
        <taxon>Alteromonadaceae</taxon>
        <taxon>Glaciecola</taxon>
    </lineage>
</organism>
<evidence type="ECO:0000313" key="2">
    <source>
        <dbReference type="EMBL" id="MDT0596383.1"/>
    </source>
</evidence>
<dbReference type="Proteomes" id="UP001253545">
    <property type="component" value="Unassembled WGS sequence"/>
</dbReference>
<proteinExistence type="predicted"/>
<comment type="caution">
    <text evidence="2">The sequence shown here is derived from an EMBL/GenBank/DDBJ whole genome shotgun (WGS) entry which is preliminary data.</text>
</comment>
<evidence type="ECO:0000256" key="1">
    <source>
        <dbReference type="SAM" id="Phobius"/>
    </source>
</evidence>
<dbReference type="Gene3D" id="2.60.120.430">
    <property type="entry name" value="Galactose-binding lectin"/>
    <property type="match status" value="1"/>
</dbReference>
<keyword evidence="3" id="KW-1185">Reference proteome</keyword>
<name>A0ABU2ZUR3_9ALTE</name>
<evidence type="ECO:0000313" key="3">
    <source>
        <dbReference type="Proteomes" id="UP001253545"/>
    </source>
</evidence>
<evidence type="ECO:0008006" key="4">
    <source>
        <dbReference type="Google" id="ProtNLM"/>
    </source>
</evidence>
<protein>
    <recommendedName>
        <fullName evidence="4">CBM11 domain-containing protein</fullName>
    </recommendedName>
</protein>
<reference evidence="2 3" key="1">
    <citation type="submission" date="2023-09" db="EMBL/GenBank/DDBJ databases">
        <authorList>
            <person name="Rey-Velasco X."/>
        </authorList>
    </citation>
    <scope>NUCLEOTIDE SEQUENCE [LARGE SCALE GENOMIC DNA]</scope>
    <source>
        <strain evidence="2 3">P117</strain>
    </source>
</reference>
<keyword evidence="1" id="KW-1133">Transmembrane helix</keyword>
<dbReference type="EMBL" id="JAVRHX010000006">
    <property type="protein sequence ID" value="MDT0596383.1"/>
    <property type="molecule type" value="Genomic_DNA"/>
</dbReference>
<sequence length="427" mass="49323">MVLILKRIRKKLIDEKQLSKYLAYASGEIILVVLGILIALQISNINQNNKDQESLDAYLTSISTNIQSDIKELKVLNNQRVNLYTRIDYLFDIIFTSESYTWPDLLIFSETTNDLMDLEFLLVNRSGFDSLKNSGFLNKLQGTDIEQLLYQYYNLVDDIQFREEVYNDTIIEVKRNFDSADFENLIFFQRPSYIAGDGFNNYQESFTKILKHQSNMHLYNHALTKSPYLTMLYDNLEIVGEQLVRLIKSKSTAFDKVAKTELSKVYDINSELGYPKVFTNGGLNNLFFVSGYAESGNNENWQNNNRPQIGEFEMQFSETEWTVTYFMNRSQAFSDRVSKDYSSYNTLQIVAKSSAKSGLAYVVIKDIDDPDDGTEARVPIQLTNEWQTFNLPLEAFTTADLSRLHMVVGFLVLKDVQTIHVKSIEYQ</sequence>
<feature type="transmembrane region" description="Helical" evidence="1">
    <location>
        <begin position="21"/>
        <end position="42"/>
    </location>
</feature>
<gene>
    <name evidence="2" type="ORF">RM552_16125</name>
</gene>
<accession>A0ABU2ZUR3</accession>
<keyword evidence="1" id="KW-0812">Transmembrane</keyword>
<dbReference type="RefSeq" id="WP_311369905.1">
    <property type="nucleotide sequence ID" value="NZ_JAVRHX010000006.1"/>
</dbReference>